<evidence type="ECO:0000313" key="1">
    <source>
        <dbReference type="EMBL" id="MDR9764382.1"/>
    </source>
</evidence>
<dbReference type="EMBL" id="JAVLSH010000032">
    <property type="protein sequence ID" value="MDR9764382.1"/>
    <property type="molecule type" value="Genomic_DNA"/>
</dbReference>
<dbReference type="RefSeq" id="WP_310808936.1">
    <property type="nucleotide sequence ID" value="NZ_JAVLSH010000032.1"/>
</dbReference>
<name>A0AAW8PBH2_9HYPH</name>
<dbReference type="AlphaFoldDB" id="A0AAW8PBH2"/>
<dbReference type="Proteomes" id="UP001269402">
    <property type="component" value="Unassembled WGS sequence"/>
</dbReference>
<sequence length="95" mass="10370">MSDHEHVCHVGILTYRFAIGSEAVGDDPVIAIDEPARKPGQPQMHNGYIEPNQSNRRVGELAECRRADGAAYRRAAAAAFTLDDFLAASRATRCD</sequence>
<organism evidence="1 2">
    <name type="scientific">Rhizobium redzepovicii</name>
    <dbReference type="NCBI Taxonomy" id="2867518"/>
    <lineage>
        <taxon>Bacteria</taxon>
        <taxon>Pseudomonadati</taxon>
        <taxon>Pseudomonadota</taxon>
        <taxon>Alphaproteobacteria</taxon>
        <taxon>Hyphomicrobiales</taxon>
        <taxon>Rhizobiaceae</taxon>
        <taxon>Rhizobium/Agrobacterium group</taxon>
        <taxon>Rhizobium</taxon>
    </lineage>
</organism>
<evidence type="ECO:0000313" key="2">
    <source>
        <dbReference type="Proteomes" id="UP001269402"/>
    </source>
</evidence>
<keyword evidence="2" id="KW-1185">Reference proteome</keyword>
<gene>
    <name evidence="1" type="ORF">RJJ37_33015</name>
</gene>
<proteinExistence type="predicted"/>
<accession>A0AAW8PBH2</accession>
<comment type="caution">
    <text evidence="1">The sequence shown here is derived from an EMBL/GenBank/DDBJ whole genome shotgun (WGS) entry which is preliminary data.</text>
</comment>
<protein>
    <submittedName>
        <fullName evidence="1">Uncharacterized protein</fullName>
    </submittedName>
</protein>
<reference evidence="2" key="1">
    <citation type="submission" date="2023-07" db="EMBL/GenBank/DDBJ databases">
        <title>Genomic characterization of faba bean (Vicia faba) microsymbionts in Mexican soils.</title>
        <authorList>
            <person name="Rivera Orduna F.N."/>
            <person name="Guevara-Luna J."/>
            <person name="Yan J."/>
            <person name="Arroyo-Herrera I."/>
            <person name="Li Y."/>
            <person name="Vasquez-Murrieta M.S."/>
            <person name="Wang E.T."/>
        </authorList>
    </citation>
    <scope>NUCLEOTIDE SEQUENCE [LARGE SCALE GENOMIC DNA]</scope>
    <source>
        <strain evidence="2">CH6</strain>
    </source>
</reference>